<keyword evidence="5" id="KW-1185">Reference proteome</keyword>
<dbReference type="GO" id="GO:0043023">
    <property type="term" value="F:ribosomal large subunit binding"/>
    <property type="evidence" value="ECO:0007669"/>
    <property type="project" value="InterPro"/>
</dbReference>
<gene>
    <name evidence="4" type="ORF">TrRE_jg1404</name>
</gene>
<feature type="region of interest" description="Disordered" evidence="2">
    <location>
        <begin position="150"/>
        <end position="171"/>
    </location>
</feature>
<feature type="compositionally biased region" description="Basic and acidic residues" evidence="2">
    <location>
        <begin position="201"/>
        <end position="219"/>
    </location>
</feature>
<dbReference type="PANTHER" id="PTHR12746:SF2">
    <property type="entry name" value="60S RIBOSOMAL EXPORT PROTEIN NMD3"/>
    <property type="match status" value="1"/>
</dbReference>
<feature type="domain" description="60S ribosomal export protein NMD3 OB-fold" evidence="3">
    <location>
        <begin position="2"/>
        <end position="60"/>
    </location>
</feature>
<dbReference type="InterPro" id="IPR039768">
    <property type="entry name" value="Nmd3"/>
</dbReference>
<accession>A0A9W6ZXN8</accession>
<dbReference type="Proteomes" id="UP001165082">
    <property type="component" value="Unassembled WGS sequence"/>
</dbReference>
<dbReference type="GO" id="GO:0005634">
    <property type="term" value="C:nucleus"/>
    <property type="evidence" value="ECO:0007669"/>
    <property type="project" value="TreeGrafter"/>
</dbReference>
<evidence type="ECO:0000256" key="2">
    <source>
        <dbReference type="SAM" id="MobiDB-lite"/>
    </source>
</evidence>
<proteinExistence type="predicted"/>
<dbReference type="PANTHER" id="PTHR12746">
    <property type="entry name" value="NONSENSE-MEDIATED MRNA DECAY PROTEIN 3"/>
    <property type="match status" value="1"/>
</dbReference>
<organism evidence="4 5">
    <name type="scientific">Triparma retinervis</name>
    <dbReference type="NCBI Taxonomy" id="2557542"/>
    <lineage>
        <taxon>Eukaryota</taxon>
        <taxon>Sar</taxon>
        <taxon>Stramenopiles</taxon>
        <taxon>Ochrophyta</taxon>
        <taxon>Bolidophyceae</taxon>
        <taxon>Parmales</taxon>
        <taxon>Triparmaceae</taxon>
        <taxon>Triparma</taxon>
    </lineage>
</organism>
<comment type="caution">
    <text evidence="4">The sequence shown here is derived from an EMBL/GenBank/DDBJ whole genome shotgun (WGS) entry which is preliminary data.</text>
</comment>
<keyword evidence="1" id="KW-0175">Coiled coil</keyword>
<name>A0A9W6ZXN8_9STRA</name>
<feature type="region of interest" description="Disordered" evidence="2">
    <location>
        <begin position="194"/>
        <end position="219"/>
    </location>
</feature>
<reference evidence="4" key="1">
    <citation type="submission" date="2022-07" db="EMBL/GenBank/DDBJ databases">
        <title>Genome analysis of Parmales, a sister group of diatoms, reveals the evolutionary specialization of diatoms from phago-mixotrophs to photoautotrophs.</title>
        <authorList>
            <person name="Ban H."/>
            <person name="Sato S."/>
            <person name="Yoshikawa S."/>
            <person name="Kazumasa Y."/>
            <person name="Nakamura Y."/>
            <person name="Ichinomiya M."/>
            <person name="Saitoh K."/>
            <person name="Sato N."/>
            <person name="Blanc-Mathieu R."/>
            <person name="Endo H."/>
            <person name="Kuwata A."/>
            <person name="Ogata H."/>
        </authorList>
    </citation>
    <scope>NUCLEOTIDE SEQUENCE</scope>
</reference>
<dbReference type="GO" id="GO:0005737">
    <property type="term" value="C:cytoplasm"/>
    <property type="evidence" value="ECO:0007669"/>
    <property type="project" value="TreeGrafter"/>
</dbReference>
<evidence type="ECO:0000256" key="1">
    <source>
        <dbReference type="SAM" id="Coils"/>
    </source>
</evidence>
<evidence type="ECO:0000313" key="5">
    <source>
        <dbReference type="Proteomes" id="UP001165082"/>
    </source>
</evidence>
<sequence length="232" mass="26080">MKEDSMGADDSQVIARSHIGYLCKAGDVVLGYNLRDTNIVERDDEGGDDLGNQDVVVVRKLYGGVASGERERQRIWRLQRLEVEVKETRNAKKEEEKAMEDEEDFMQELEGDKAMRERVNLYKAKEQLGGAEEDDNKEDDQKITLDELLDGLDLDEKPDAGDSAGAAGEYEFDEDLQYGGAFMGGIEEGARAEQDGIGFVGRDESAKVKDKEQPKSVEQFGKEFMDKQFKFT</sequence>
<dbReference type="InterPro" id="IPR048898">
    <property type="entry name" value="OB_NMD3"/>
</dbReference>
<evidence type="ECO:0000313" key="4">
    <source>
        <dbReference type="EMBL" id="GMH58905.1"/>
    </source>
</evidence>
<dbReference type="GO" id="GO:0000055">
    <property type="term" value="P:ribosomal large subunit export from nucleus"/>
    <property type="evidence" value="ECO:0007669"/>
    <property type="project" value="TreeGrafter"/>
</dbReference>
<dbReference type="OrthoDB" id="203821at2759"/>
<dbReference type="Pfam" id="PF21192">
    <property type="entry name" value="OB_NMD3"/>
    <property type="match status" value="1"/>
</dbReference>
<feature type="coiled-coil region" evidence="1">
    <location>
        <begin position="78"/>
        <end position="112"/>
    </location>
</feature>
<protein>
    <recommendedName>
        <fullName evidence="3">60S ribosomal export protein NMD3 OB-fold domain-containing protein</fullName>
    </recommendedName>
</protein>
<dbReference type="AlphaFoldDB" id="A0A9W6ZXN8"/>
<evidence type="ECO:0000259" key="3">
    <source>
        <dbReference type="Pfam" id="PF21192"/>
    </source>
</evidence>
<dbReference type="EMBL" id="BRXZ01005021">
    <property type="protein sequence ID" value="GMH58905.1"/>
    <property type="molecule type" value="Genomic_DNA"/>
</dbReference>